<proteinExistence type="predicted"/>
<reference evidence="1" key="1">
    <citation type="journal article" date="2019" name="Sci. Rep.">
        <title>Draft genome of Tanacetum cinerariifolium, the natural source of mosquito coil.</title>
        <authorList>
            <person name="Yamashiro T."/>
            <person name="Shiraishi A."/>
            <person name="Satake H."/>
            <person name="Nakayama K."/>
        </authorList>
    </citation>
    <scope>NUCLEOTIDE SEQUENCE</scope>
</reference>
<comment type="caution">
    <text evidence="1">The sequence shown here is derived from an EMBL/GenBank/DDBJ whole genome shotgun (WGS) entry which is preliminary data.</text>
</comment>
<evidence type="ECO:0008006" key="2">
    <source>
        <dbReference type="Google" id="ProtNLM"/>
    </source>
</evidence>
<sequence>RKPYGETVYSTKRPRNAAWVKKKLMLEEAPKAIQILDEEQLEFLADHGISEALVS</sequence>
<organism evidence="1">
    <name type="scientific">Tanacetum cinerariifolium</name>
    <name type="common">Dalmatian daisy</name>
    <name type="synonym">Chrysanthemum cinerariifolium</name>
    <dbReference type="NCBI Taxonomy" id="118510"/>
    <lineage>
        <taxon>Eukaryota</taxon>
        <taxon>Viridiplantae</taxon>
        <taxon>Streptophyta</taxon>
        <taxon>Embryophyta</taxon>
        <taxon>Tracheophyta</taxon>
        <taxon>Spermatophyta</taxon>
        <taxon>Magnoliopsida</taxon>
        <taxon>eudicotyledons</taxon>
        <taxon>Gunneridae</taxon>
        <taxon>Pentapetalae</taxon>
        <taxon>asterids</taxon>
        <taxon>campanulids</taxon>
        <taxon>Asterales</taxon>
        <taxon>Asteraceae</taxon>
        <taxon>Asteroideae</taxon>
        <taxon>Anthemideae</taxon>
        <taxon>Anthemidinae</taxon>
        <taxon>Tanacetum</taxon>
    </lineage>
</organism>
<evidence type="ECO:0000313" key="1">
    <source>
        <dbReference type="EMBL" id="GFC97858.1"/>
    </source>
</evidence>
<feature type="non-terminal residue" evidence="1">
    <location>
        <position position="1"/>
    </location>
</feature>
<dbReference type="AlphaFoldDB" id="A0A699SKN2"/>
<accession>A0A699SKN2</accession>
<name>A0A699SKN2_TANCI</name>
<dbReference type="EMBL" id="BKCJ011168641">
    <property type="protein sequence ID" value="GFC97858.1"/>
    <property type="molecule type" value="Genomic_DNA"/>
</dbReference>
<gene>
    <name evidence="1" type="ORF">Tci_869828</name>
</gene>
<protein>
    <recommendedName>
        <fullName evidence="2">Retrovirus-related Pol polyprotein from transposon TNT 1-94</fullName>
    </recommendedName>
</protein>